<evidence type="ECO:0008006" key="3">
    <source>
        <dbReference type="Google" id="ProtNLM"/>
    </source>
</evidence>
<protein>
    <recommendedName>
        <fullName evidence="3">DUF1178 family protein</fullName>
    </recommendedName>
</protein>
<name>A0A7X5XX12_9SPHN</name>
<dbReference type="RefSeq" id="WP_125973521.1">
    <property type="nucleotide sequence ID" value="NZ_BAAADY010000002.1"/>
</dbReference>
<reference evidence="1 2" key="1">
    <citation type="submission" date="2020-03" db="EMBL/GenBank/DDBJ databases">
        <title>Genomic Encyclopedia of Type Strains, Phase IV (KMG-IV): sequencing the most valuable type-strain genomes for metagenomic binning, comparative biology and taxonomic classification.</title>
        <authorList>
            <person name="Goeker M."/>
        </authorList>
    </citation>
    <scope>NUCLEOTIDE SEQUENCE [LARGE SCALE GENOMIC DNA]</scope>
    <source>
        <strain evidence="1 2">DSM 7225</strain>
    </source>
</reference>
<dbReference type="PIRSF" id="PIRSF032131">
    <property type="entry name" value="UCP032131"/>
    <property type="match status" value="1"/>
</dbReference>
<dbReference type="InterPro" id="IPR009562">
    <property type="entry name" value="DUF1178"/>
</dbReference>
<proteinExistence type="predicted"/>
<dbReference type="AlphaFoldDB" id="A0A7X5XX12"/>
<evidence type="ECO:0000313" key="2">
    <source>
        <dbReference type="Proteomes" id="UP000531251"/>
    </source>
</evidence>
<organism evidence="1 2">
    <name type="scientific">Sphingomonas trueperi</name>
    <dbReference type="NCBI Taxonomy" id="53317"/>
    <lineage>
        <taxon>Bacteria</taxon>
        <taxon>Pseudomonadati</taxon>
        <taxon>Pseudomonadota</taxon>
        <taxon>Alphaproteobacteria</taxon>
        <taxon>Sphingomonadales</taxon>
        <taxon>Sphingomonadaceae</taxon>
        <taxon>Sphingomonas</taxon>
    </lineage>
</organism>
<dbReference type="Proteomes" id="UP000531251">
    <property type="component" value="Unassembled WGS sequence"/>
</dbReference>
<accession>A0A7X5XX12</accession>
<dbReference type="Pfam" id="PF06676">
    <property type="entry name" value="DUF1178"/>
    <property type="match status" value="1"/>
</dbReference>
<keyword evidence="2" id="KW-1185">Reference proteome</keyword>
<comment type="caution">
    <text evidence="1">The sequence shown here is derived from an EMBL/GenBank/DDBJ whole genome shotgun (WGS) entry which is preliminary data.</text>
</comment>
<evidence type="ECO:0000313" key="1">
    <source>
        <dbReference type="EMBL" id="NJB96939.1"/>
    </source>
</evidence>
<sequence>MIVFDLKCGAEHVFEAWFKSSSAYEEQRAQGLIACPFCGDVTVTKAVMAPAVGAKGNQSPETSPVTPAAFKAALAAVAQLQAKQLETSTWVGGAFAEKARAMHLGDAPEAPIHGQATLAEAKALVDEGVPVAPLLVPVVPPEARN</sequence>
<dbReference type="EMBL" id="JAATJB010000003">
    <property type="protein sequence ID" value="NJB96939.1"/>
    <property type="molecule type" value="Genomic_DNA"/>
</dbReference>
<gene>
    <name evidence="1" type="ORF">GGR89_001245</name>
</gene>